<dbReference type="AlphaFoldDB" id="A0A538U569"/>
<evidence type="ECO:0000313" key="1">
    <source>
        <dbReference type="EMBL" id="TMQ71040.1"/>
    </source>
</evidence>
<gene>
    <name evidence="1" type="ORF">E6K81_11115</name>
</gene>
<dbReference type="InterPro" id="IPR011250">
    <property type="entry name" value="OMP/PagP_B-barrel"/>
</dbReference>
<protein>
    <submittedName>
        <fullName evidence="1">Porin family protein</fullName>
    </submittedName>
</protein>
<dbReference type="Proteomes" id="UP000319771">
    <property type="component" value="Unassembled WGS sequence"/>
</dbReference>
<dbReference type="Gene3D" id="2.40.160.20">
    <property type="match status" value="1"/>
</dbReference>
<sequence length="191" mass="20170">MDTANRKTLRLTDRILIGAFLLLALMLIGIGAARAAEIVPSVGLARTTSGDGSVKAFGGVALRASVLPMIKTELGVAYRSEPYFNGDLNVKMVPVTASAWFTGLPMFYVGGGVGIYRTTYDYKASLGLQDQTSHEFGTHVGGGLGFPLVPGIASLDLNARYVHLRDQGSPLDPNGFTQSFVSTALGVAIKF</sequence>
<reference evidence="1 2" key="1">
    <citation type="journal article" date="2019" name="Nat. Microbiol.">
        <title>Mediterranean grassland soil C-N compound turnover is dependent on rainfall and depth, and is mediated by genomically divergent microorganisms.</title>
        <authorList>
            <person name="Diamond S."/>
            <person name="Andeer P.F."/>
            <person name="Li Z."/>
            <person name="Crits-Christoph A."/>
            <person name="Burstein D."/>
            <person name="Anantharaman K."/>
            <person name="Lane K.R."/>
            <person name="Thomas B.C."/>
            <person name="Pan C."/>
            <person name="Northen T.R."/>
            <person name="Banfield J.F."/>
        </authorList>
    </citation>
    <scope>NUCLEOTIDE SEQUENCE [LARGE SCALE GENOMIC DNA]</scope>
    <source>
        <strain evidence="1">WS_11</strain>
    </source>
</reference>
<dbReference type="EMBL" id="VBPB01000188">
    <property type="protein sequence ID" value="TMQ71040.1"/>
    <property type="molecule type" value="Genomic_DNA"/>
</dbReference>
<comment type="caution">
    <text evidence="1">The sequence shown here is derived from an EMBL/GenBank/DDBJ whole genome shotgun (WGS) entry which is preliminary data.</text>
</comment>
<dbReference type="SUPFAM" id="SSF56925">
    <property type="entry name" value="OMPA-like"/>
    <property type="match status" value="1"/>
</dbReference>
<organism evidence="1 2">
    <name type="scientific">Eiseniibacteriota bacterium</name>
    <dbReference type="NCBI Taxonomy" id="2212470"/>
    <lineage>
        <taxon>Bacteria</taxon>
        <taxon>Candidatus Eiseniibacteriota</taxon>
    </lineage>
</organism>
<name>A0A538U569_UNCEI</name>
<evidence type="ECO:0000313" key="2">
    <source>
        <dbReference type="Proteomes" id="UP000319771"/>
    </source>
</evidence>
<proteinExistence type="predicted"/>
<accession>A0A538U569</accession>